<gene>
    <name evidence="1" type="ORF">AAFP95_21330</name>
</gene>
<proteinExistence type="predicted"/>
<evidence type="ECO:0008006" key="3">
    <source>
        <dbReference type="Google" id="ProtNLM"/>
    </source>
</evidence>
<reference evidence="1 2" key="1">
    <citation type="submission" date="2024-04" db="EMBL/GenBank/DDBJ databases">
        <title>Genome sequencing and assembly of rice foliar adapted Chryseobacterium endophyticum OsEnb-ALM-A6.</title>
        <authorList>
            <person name="Kumar S."/>
            <person name="Javed M."/>
            <person name="Chouhan V."/>
            <person name="Charishma K."/>
            <person name="Patel A."/>
            <person name="Kumar M."/>
            <person name="Sahu K.P."/>
            <person name="Kumar A."/>
        </authorList>
    </citation>
    <scope>NUCLEOTIDE SEQUENCE [LARGE SCALE GENOMIC DNA]</scope>
    <source>
        <strain evidence="1 2">OsEnb-ALM-A6</strain>
    </source>
</reference>
<dbReference type="InterPro" id="IPR035093">
    <property type="entry name" value="RelE/ParE_toxin_dom_sf"/>
</dbReference>
<sequence>MGHNRSDKLIREVEKKEKLISKNPDMGSISEIEGIQYVLIDKNFSLYYRTNKDVVEILAFWDNRGNPENLNVK</sequence>
<dbReference type="Gene3D" id="3.30.2310.20">
    <property type="entry name" value="RelE-like"/>
    <property type="match status" value="1"/>
</dbReference>
<evidence type="ECO:0000313" key="1">
    <source>
        <dbReference type="EMBL" id="XAO76563.1"/>
    </source>
</evidence>
<dbReference type="EMBL" id="CP154834">
    <property type="protein sequence ID" value="XAO76563.1"/>
    <property type="molecule type" value="Genomic_DNA"/>
</dbReference>
<dbReference type="AlphaFoldDB" id="A0AAU6WW98"/>
<accession>A0AAU6WW98</accession>
<protein>
    <recommendedName>
        <fullName evidence="3">Type II toxin-antitoxin system RelE/ParE family toxin</fullName>
    </recommendedName>
</protein>
<keyword evidence="2" id="KW-1185">Reference proteome</keyword>
<name>A0AAU6WW98_9FLAO</name>
<evidence type="ECO:0000313" key="2">
    <source>
        <dbReference type="Proteomes" id="UP001463665"/>
    </source>
</evidence>
<organism evidence="1 2">
    <name type="scientific">Chryseobacterium endophyticum</name>
    <dbReference type="NCBI Taxonomy" id="1854762"/>
    <lineage>
        <taxon>Bacteria</taxon>
        <taxon>Pseudomonadati</taxon>
        <taxon>Bacteroidota</taxon>
        <taxon>Flavobacteriia</taxon>
        <taxon>Flavobacteriales</taxon>
        <taxon>Weeksellaceae</taxon>
        <taxon>Chryseobacterium group</taxon>
        <taxon>Chryseobacterium</taxon>
    </lineage>
</organism>
<dbReference type="RefSeq" id="WP_345767889.1">
    <property type="nucleotide sequence ID" value="NZ_CP154834.1"/>
</dbReference>
<dbReference type="Proteomes" id="UP001463665">
    <property type="component" value="Chromosome"/>
</dbReference>